<dbReference type="Proteomes" id="UP001218218">
    <property type="component" value="Unassembled WGS sequence"/>
</dbReference>
<reference evidence="1" key="1">
    <citation type="submission" date="2023-03" db="EMBL/GenBank/DDBJ databases">
        <title>Massive genome expansion in bonnet fungi (Mycena s.s.) driven by repeated elements and novel gene families across ecological guilds.</title>
        <authorList>
            <consortium name="Lawrence Berkeley National Laboratory"/>
            <person name="Harder C.B."/>
            <person name="Miyauchi S."/>
            <person name="Viragh M."/>
            <person name="Kuo A."/>
            <person name="Thoen E."/>
            <person name="Andreopoulos B."/>
            <person name="Lu D."/>
            <person name="Skrede I."/>
            <person name="Drula E."/>
            <person name="Henrissat B."/>
            <person name="Morin E."/>
            <person name="Kohler A."/>
            <person name="Barry K."/>
            <person name="LaButti K."/>
            <person name="Morin E."/>
            <person name="Salamov A."/>
            <person name="Lipzen A."/>
            <person name="Mereny Z."/>
            <person name="Hegedus B."/>
            <person name="Baldrian P."/>
            <person name="Stursova M."/>
            <person name="Weitz H."/>
            <person name="Taylor A."/>
            <person name="Grigoriev I.V."/>
            <person name="Nagy L.G."/>
            <person name="Martin F."/>
            <person name="Kauserud H."/>
        </authorList>
    </citation>
    <scope>NUCLEOTIDE SEQUENCE</scope>
    <source>
        <strain evidence="1">CBHHK002</strain>
    </source>
</reference>
<organism evidence="1 2">
    <name type="scientific">Mycena albidolilacea</name>
    <dbReference type="NCBI Taxonomy" id="1033008"/>
    <lineage>
        <taxon>Eukaryota</taxon>
        <taxon>Fungi</taxon>
        <taxon>Dikarya</taxon>
        <taxon>Basidiomycota</taxon>
        <taxon>Agaricomycotina</taxon>
        <taxon>Agaricomycetes</taxon>
        <taxon>Agaricomycetidae</taxon>
        <taxon>Agaricales</taxon>
        <taxon>Marasmiineae</taxon>
        <taxon>Mycenaceae</taxon>
        <taxon>Mycena</taxon>
    </lineage>
</organism>
<dbReference type="EMBL" id="JARIHO010000057">
    <property type="protein sequence ID" value="KAJ7318569.1"/>
    <property type="molecule type" value="Genomic_DNA"/>
</dbReference>
<protein>
    <submittedName>
        <fullName evidence="1">Uncharacterized protein</fullName>
    </submittedName>
</protein>
<name>A0AAD6ZDI8_9AGAR</name>
<evidence type="ECO:0000313" key="2">
    <source>
        <dbReference type="Proteomes" id="UP001218218"/>
    </source>
</evidence>
<dbReference type="AlphaFoldDB" id="A0AAD6ZDI8"/>
<accession>A0AAD6ZDI8</accession>
<gene>
    <name evidence="1" type="ORF">DFH08DRAFT_971308</name>
</gene>
<comment type="caution">
    <text evidence="1">The sequence shown here is derived from an EMBL/GenBank/DDBJ whole genome shotgun (WGS) entry which is preliminary data.</text>
</comment>
<proteinExistence type="predicted"/>
<keyword evidence="2" id="KW-1185">Reference proteome</keyword>
<evidence type="ECO:0000313" key="1">
    <source>
        <dbReference type="EMBL" id="KAJ7318569.1"/>
    </source>
</evidence>
<sequence length="59" mass="6402">MHCNVNFTDQAFAQQQNLTSVNVAGNVIIKVDNFTNTITAGSLVIMDAVHIPFGAYTVF</sequence>